<dbReference type="Pfam" id="PF00486">
    <property type="entry name" value="Trans_reg_C"/>
    <property type="match status" value="1"/>
</dbReference>
<dbReference type="RefSeq" id="WP_345407286.1">
    <property type="nucleotide sequence ID" value="NZ_BAABHG010000022.1"/>
</dbReference>
<sequence>MTAEKARLEFRVLGPIEVLDGGKPLDIGRPKQRCVLGALLTEPNRLVPTTRLIERVWGEDPPDSARNVLYGHIGRLKTALGADGEDEATLARRSGGYQLTVDPNTVDLHRFRRLVVTARNTDDDRRVAALLDEAHALWRGPAFADVSSSWLLNLRTTLENERISTLIDRNESFIRLNRSTEILSELHDLARYQPLDERIARQLIIALHQSGKKADALIAFATLRSHLVEEVGLDPSPSLQVLEKQILTGDPALHSSS</sequence>
<keyword evidence="3 5" id="KW-0238">DNA-binding</keyword>
<dbReference type="SMART" id="SM00862">
    <property type="entry name" value="Trans_reg_C"/>
    <property type="match status" value="1"/>
</dbReference>
<accession>A0ABW5GW90</accession>
<evidence type="ECO:0000259" key="6">
    <source>
        <dbReference type="PROSITE" id="PS51755"/>
    </source>
</evidence>
<dbReference type="InterPro" id="IPR011990">
    <property type="entry name" value="TPR-like_helical_dom_sf"/>
</dbReference>
<evidence type="ECO:0000313" key="8">
    <source>
        <dbReference type="Proteomes" id="UP001597419"/>
    </source>
</evidence>
<dbReference type="PANTHER" id="PTHR35807">
    <property type="entry name" value="TRANSCRIPTIONAL REGULATOR REDD-RELATED"/>
    <property type="match status" value="1"/>
</dbReference>
<dbReference type="InterPro" id="IPR051677">
    <property type="entry name" value="AfsR-DnrI-RedD_regulator"/>
</dbReference>
<dbReference type="Gene3D" id="1.10.10.10">
    <property type="entry name" value="Winged helix-like DNA-binding domain superfamily/Winged helix DNA-binding domain"/>
    <property type="match status" value="1"/>
</dbReference>
<dbReference type="Proteomes" id="UP001597419">
    <property type="component" value="Unassembled WGS sequence"/>
</dbReference>
<dbReference type="SMART" id="SM01043">
    <property type="entry name" value="BTAD"/>
    <property type="match status" value="1"/>
</dbReference>
<reference evidence="8" key="1">
    <citation type="journal article" date="2019" name="Int. J. Syst. Evol. Microbiol.">
        <title>The Global Catalogue of Microorganisms (GCM) 10K type strain sequencing project: providing services to taxonomists for standard genome sequencing and annotation.</title>
        <authorList>
            <consortium name="The Broad Institute Genomics Platform"/>
            <consortium name="The Broad Institute Genome Sequencing Center for Infectious Disease"/>
            <person name="Wu L."/>
            <person name="Ma J."/>
        </authorList>
    </citation>
    <scope>NUCLEOTIDE SEQUENCE [LARGE SCALE GENOMIC DNA]</scope>
    <source>
        <strain evidence="8">CGMCC 4.7643</strain>
    </source>
</reference>
<comment type="similarity">
    <text evidence="1">Belongs to the AfsR/DnrI/RedD regulatory family.</text>
</comment>
<dbReference type="EMBL" id="JBHUKU010000029">
    <property type="protein sequence ID" value="MFD2465172.1"/>
    <property type="molecule type" value="Genomic_DNA"/>
</dbReference>
<dbReference type="InterPro" id="IPR016032">
    <property type="entry name" value="Sig_transdc_resp-reg_C-effctor"/>
</dbReference>
<dbReference type="InterPro" id="IPR036388">
    <property type="entry name" value="WH-like_DNA-bd_sf"/>
</dbReference>
<evidence type="ECO:0000256" key="1">
    <source>
        <dbReference type="ARBA" id="ARBA00005820"/>
    </source>
</evidence>
<organism evidence="7 8">
    <name type="scientific">Amycolatopsis samaneae</name>
    <dbReference type="NCBI Taxonomy" id="664691"/>
    <lineage>
        <taxon>Bacteria</taxon>
        <taxon>Bacillati</taxon>
        <taxon>Actinomycetota</taxon>
        <taxon>Actinomycetes</taxon>
        <taxon>Pseudonocardiales</taxon>
        <taxon>Pseudonocardiaceae</taxon>
        <taxon>Amycolatopsis</taxon>
    </lineage>
</organism>
<keyword evidence="2" id="KW-0805">Transcription regulation</keyword>
<feature type="DNA-binding region" description="OmpR/PhoB-type" evidence="5">
    <location>
        <begin position="1"/>
        <end position="101"/>
    </location>
</feature>
<dbReference type="PROSITE" id="PS51755">
    <property type="entry name" value="OMPR_PHOB"/>
    <property type="match status" value="1"/>
</dbReference>
<dbReference type="CDD" id="cd15831">
    <property type="entry name" value="BTAD"/>
    <property type="match status" value="1"/>
</dbReference>
<evidence type="ECO:0000256" key="5">
    <source>
        <dbReference type="PROSITE-ProRule" id="PRU01091"/>
    </source>
</evidence>
<evidence type="ECO:0000256" key="2">
    <source>
        <dbReference type="ARBA" id="ARBA00023015"/>
    </source>
</evidence>
<comment type="caution">
    <text evidence="7">The sequence shown here is derived from an EMBL/GenBank/DDBJ whole genome shotgun (WGS) entry which is preliminary data.</text>
</comment>
<evidence type="ECO:0000256" key="4">
    <source>
        <dbReference type="ARBA" id="ARBA00023163"/>
    </source>
</evidence>
<dbReference type="Gene3D" id="1.25.40.10">
    <property type="entry name" value="Tetratricopeptide repeat domain"/>
    <property type="match status" value="1"/>
</dbReference>
<evidence type="ECO:0000256" key="3">
    <source>
        <dbReference type="ARBA" id="ARBA00023125"/>
    </source>
</evidence>
<dbReference type="SUPFAM" id="SSF48452">
    <property type="entry name" value="TPR-like"/>
    <property type="match status" value="1"/>
</dbReference>
<feature type="domain" description="OmpR/PhoB-type" evidence="6">
    <location>
        <begin position="1"/>
        <end position="101"/>
    </location>
</feature>
<protein>
    <submittedName>
        <fullName evidence="7">AfsR/SARP family transcriptional regulator</fullName>
    </submittedName>
</protein>
<gene>
    <name evidence="7" type="ORF">ACFSYJ_41600</name>
</gene>
<dbReference type="Pfam" id="PF03704">
    <property type="entry name" value="BTAD"/>
    <property type="match status" value="1"/>
</dbReference>
<dbReference type="PANTHER" id="PTHR35807:SF1">
    <property type="entry name" value="TRANSCRIPTIONAL REGULATOR REDD"/>
    <property type="match status" value="1"/>
</dbReference>
<dbReference type="InterPro" id="IPR005158">
    <property type="entry name" value="BTAD"/>
</dbReference>
<name>A0ABW5GW90_9PSEU</name>
<dbReference type="SUPFAM" id="SSF46894">
    <property type="entry name" value="C-terminal effector domain of the bipartite response regulators"/>
    <property type="match status" value="1"/>
</dbReference>
<proteinExistence type="inferred from homology"/>
<keyword evidence="8" id="KW-1185">Reference proteome</keyword>
<keyword evidence="4" id="KW-0804">Transcription</keyword>
<evidence type="ECO:0000313" key="7">
    <source>
        <dbReference type="EMBL" id="MFD2465172.1"/>
    </source>
</evidence>
<dbReference type="InterPro" id="IPR001867">
    <property type="entry name" value="OmpR/PhoB-type_DNA-bd"/>
</dbReference>